<evidence type="ECO:0000256" key="1">
    <source>
        <dbReference type="SAM" id="MobiDB-lite"/>
    </source>
</evidence>
<proteinExistence type="predicted"/>
<protein>
    <submittedName>
        <fullName evidence="2">Uncharacterized protein</fullName>
    </submittedName>
</protein>
<gene>
    <name evidence="2" type="ORF">SAMN02787144_1001474</name>
</gene>
<dbReference type="Proteomes" id="UP000181909">
    <property type="component" value="Unassembled WGS sequence"/>
</dbReference>
<evidence type="ECO:0000313" key="3">
    <source>
        <dbReference type="Proteomes" id="UP000181909"/>
    </source>
</evidence>
<sequence length="130" mass="13194">MPGERKPLSRGVDVDVPALGVVDEHRLAEAQPAGQLLPGGPVRVRTPVAHHAEGVAVPAVGAAEHAQYVDAGGYAEVAVAHMGIQAPPGRRPFGRFVRAVLSWDADASGGTAAGHDHGSGAGPLPADPQR</sequence>
<accession>A0A1K1UBY9</accession>
<dbReference type="AlphaFoldDB" id="A0A1K1UBY9"/>
<feature type="region of interest" description="Disordered" evidence="1">
    <location>
        <begin position="107"/>
        <end position="130"/>
    </location>
</feature>
<reference evidence="2 3" key="1">
    <citation type="submission" date="2016-11" db="EMBL/GenBank/DDBJ databases">
        <authorList>
            <person name="Jaros S."/>
            <person name="Januszkiewicz K."/>
            <person name="Wedrychowicz H."/>
        </authorList>
    </citation>
    <scope>NUCLEOTIDE SEQUENCE [LARGE SCALE GENOMIC DNA]</scope>
    <source>
        <strain evidence="2 3">OK807</strain>
    </source>
</reference>
<dbReference type="EMBL" id="FPJO01000001">
    <property type="protein sequence ID" value="SFX09883.1"/>
    <property type="molecule type" value="Genomic_DNA"/>
</dbReference>
<organism evidence="2 3">
    <name type="scientific">Streptomyces atratus</name>
    <dbReference type="NCBI Taxonomy" id="1893"/>
    <lineage>
        <taxon>Bacteria</taxon>
        <taxon>Bacillati</taxon>
        <taxon>Actinomycetota</taxon>
        <taxon>Actinomycetes</taxon>
        <taxon>Kitasatosporales</taxon>
        <taxon>Streptomycetaceae</taxon>
        <taxon>Streptomyces</taxon>
    </lineage>
</organism>
<evidence type="ECO:0000313" key="2">
    <source>
        <dbReference type="EMBL" id="SFX09883.1"/>
    </source>
</evidence>
<name>A0A1K1UBY9_STRAR</name>